<evidence type="ECO:0000259" key="1">
    <source>
        <dbReference type="Pfam" id="PF04149"/>
    </source>
</evidence>
<dbReference type="InterPro" id="IPR007278">
    <property type="entry name" value="DUF397"/>
</dbReference>
<name>A0ABV5TII5_9ACTN</name>
<accession>A0ABV5TII5</accession>
<sequence>MDDLIQELHSAHWRKSTLSGGDGSNCVEIADLSNGHRGVRDSKNPTAPALILTPHQWTTFITTIKNGDLG</sequence>
<dbReference type="EMBL" id="JBHMBS010000008">
    <property type="protein sequence ID" value="MFB9677463.1"/>
    <property type="molecule type" value="Genomic_DNA"/>
</dbReference>
<evidence type="ECO:0000313" key="2">
    <source>
        <dbReference type="EMBL" id="MFB9677463.1"/>
    </source>
</evidence>
<feature type="domain" description="DUF397" evidence="1">
    <location>
        <begin position="11"/>
        <end position="65"/>
    </location>
</feature>
<keyword evidence="3" id="KW-1185">Reference proteome</keyword>
<dbReference type="Pfam" id="PF04149">
    <property type="entry name" value="DUF397"/>
    <property type="match status" value="1"/>
</dbReference>
<gene>
    <name evidence="2" type="ORF">ACFFRH_18435</name>
</gene>
<protein>
    <submittedName>
        <fullName evidence="2">DUF397 domain-containing protein</fullName>
    </submittedName>
</protein>
<evidence type="ECO:0000313" key="3">
    <source>
        <dbReference type="Proteomes" id="UP001589610"/>
    </source>
</evidence>
<organism evidence="2 3">
    <name type="scientific">Streptosporangium vulgare</name>
    <dbReference type="NCBI Taxonomy" id="46190"/>
    <lineage>
        <taxon>Bacteria</taxon>
        <taxon>Bacillati</taxon>
        <taxon>Actinomycetota</taxon>
        <taxon>Actinomycetes</taxon>
        <taxon>Streptosporangiales</taxon>
        <taxon>Streptosporangiaceae</taxon>
        <taxon>Streptosporangium</taxon>
    </lineage>
</organism>
<proteinExistence type="predicted"/>
<reference evidence="2 3" key="1">
    <citation type="submission" date="2024-09" db="EMBL/GenBank/DDBJ databases">
        <authorList>
            <person name="Sun Q."/>
            <person name="Mori K."/>
        </authorList>
    </citation>
    <scope>NUCLEOTIDE SEQUENCE [LARGE SCALE GENOMIC DNA]</scope>
    <source>
        <strain evidence="2 3">JCM 3028</strain>
    </source>
</reference>
<comment type="caution">
    <text evidence="2">The sequence shown here is derived from an EMBL/GenBank/DDBJ whole genome shotgun (WGS) entry which is preliminary data.</text>
</comment>
<dbReference type="Proteomes" id="UP001589610">
    <property type="component" value="Unassembled WGS sequence"/>
</dbReference>
<dbReference type="RefSeq" id="WP_386158025.1">
    <property type="nucleotide sequence ID" value="NZ_JBHMBS010000008.1"/>
</dbReference>